<dbReference type="STRING" id="658057.SAMN04488032_11767"/>
<name>A0A1Y5RQF1_9RHOB</name>
<feature type="compositionally biased region" description="Polar residues" evidence="1">
    <location>
        <begin position="32"/>
        <end position="41"/>
    </location>
</feature>
<evidence type="ECO:0000313" key="2">
    <source>
        <dbReference type="EMBL" id="SLN22965.1"/>
    </source>
</evidence>
<dbReference type="AlphaFoldDB" id="A0A1Y5RQF1"/>
<sequence length="74" mass="8000">MNIERMLNMVIRMVMRRLLNKGIGAGINAMSKNKGNSNSYDQKAGGASVDPQSAAAAKDVAKRARQAARLGRRL</sequence>
<organism evidence="2 3">
    <name type="scientific">Pacificibacter marinus</name>
    <dbReference type="NCBI Taxonomy" id="658057"/>
    <lineage>
        <taxon>Bacteria</taxon>
        <taxon>Pseudomonadati</taxon>
        <taxon>Pseudomonadota</taxon>
        <taxon>Alphaproteobacteria</taxon>
        <taxon>Rhodobacterales</taxon>
        <taxon>Roseobacteraceae</taxon>
        <taxon>Pacificibacter</taxon>
    </lineage>
</organism>
<evidence type="ECO:0000256" key="1">
    <source>
        <dbReference type="SAM" id="MobiDB-lite"/>
    </source>
</evidence>
<reference evidence="2 3" key="1">
    <citation type="submission" date="2017-03" db="EMBL/GenBank/DDBJ databases">
        <authorList>
            <person name="Afonso C.L."/>
            <person name="Miller P.J."/>
            <person name="Scott M.A."/>
            <person name="Spackman E."/>
            <person name="Goraichik I."/>
            <person name="Dimitrov K.M."/>
            <person name="Suarez D.L."/>
            <person name="Swayne D.E."/>
        </authorList>
    </citation>
    <scope>NUCLEOTIDE SEQUENCE [LARGE SCALE GENOMIC DNA]</scope>
    <source>
        <strain evidence="2 3">CECT 7971</strain>
    </source>
</reference>
<protein>
    <submittedName>
        <fullName evidence="2">Uncharacterized protein</fullName>
    </submittedName>
</protein>
<accession>A0A1Y5RQF1</accession>
<proteinExistence type="predicted"/>
<gene>
    <name evidence="2" type="ORF">PAM7971_00716</name>
</gene>
<keyword evidence="3" id="KW-1185">Reference proteome</keyword>
<dbReference type="Proteomes" id="UP000193307">
    <property type="component" value="Unassembled WGS sequence"/>
</dbReference>
<feature type="region of interest" description="Disordered" evidence="1">
    <location>
        <begin position="32"/>
        <end position="61"/>
    </location>
</feature>
<evidence type="ECO:0000313" key="3">
    <source>
        <dbReference type="Proteomes" id="UP000193307"/>
    </source>
</evidence>
<dbReference type="RefSeq" id="WP_085847634.1">
    <property type="nucleotide sequence ID" value="NZ_FNZV01000017.1"/>
</dbReference>
<dbReference type="OrthoDB" id="7876991at2"/>
<dbReference type="EMBL" id="FWFW01000002">
    <property type="protein sequence ID" value="SLN22965.1"/>
    <property type="molecule type" value="Genomic_DNA"/>
</dbReference>